<dbReference type="EMBL" id="LCTV02000010">
    <property type="protein sequence ID" value="PRQ71979.1"/>
    <property type="molecule type" value="Genomic_DNA"/>
</dbReference>
<name>A0A2T0A1V1_RHOTO</name>
<proteinExistence type="predicted"/>
<evidence type="ECO:0000313" key="3">
    <source>
        <dbReference type="Proteomes" id="UP000239560"/>
    </source>
</evidence>
<feature type="region of interest" description="Disordered" evidence="1">
    <location>
        <begin position="248"/>
        <end position="279"/>
    </location>
</feature>
<evidence type="ECO:0000313" key="2">
    <source>
        <dbReference type="EMBL" id="PRQ71979.1"/>
    </source>
</evidence>
<organism evidence="2 3">
    <name type="scientific">Rhodotorula toruloides</name>
    <name type="common">Yeast</name>
    <name type="synonym">Rhodosporidium toruloides</name>
    <dbReference type="NCBI Taxonomy" id="5286"/>
    <lineage>
        <taxon>Eukaryota</taxon>
        <taxon>Fungi</taxon>
        <taxon>Dikarya</taxon>
        <taxon>Basidiomycota</taxon>
        <taxon>Pucciniomycotina</taxon>
        <taxon>Microbotryomycetes</taxon>
        <taxon>Sporidiobolales</taxon>
        <taxon>Sporidiobolaceae</taxon>
        <taxon>Rhodotorula</taxon>
    </lineage>
</organism>
<evidence type="ECO:0000256" key="1">
    <source>
        <dbReference type="SAM" id="MobiDB-lite"/>
    </source>
</evidence>
<sequence length="279" mass="30589">MPSGRGSRGFGRLSRCEPRLGMLGCGRGRGRVACRRWTSARRGRLVPEDEGWPSSSESLRIQLGNTVSFVLPDQIEHSLAGVPLPGLQTRPTCAVRRTIRAVADLLSFAPPAHSTSLCTSSRRLRWPHWLTRAPTAAVQARQPRPTLSRHPGVAGVPPVKDFTPRPLRALAARAGHPSAAALYHSTANSPCRARNSPAHSLVSWSSERLSSALFLATAQPRVNPHIPTTTLSSTRAWLLHTRWTRTPTWRRRSRSNPPLRARETSMAPMPSRRTASSGT</sequence>
<reference evidence="2 3" key="1">
    <citation type="journal article" date="2018" name="Elife">
        <title>Functional genomics of lipid metabolism in the oleaginous yeast Rhodosporidium toruloides.</title>
        <authorList>
            <person name="Coradetti S.T."/>
            <person name="Pinel D."/>
            <person name="Geiselman G."/>
            <person name="Ito M."/>
            <person name="Mondo S."/>
            <person name="Reilly M.C."/>
            <person name="Cheng Y.F."/>
            <person name="Bauer S."/>
            <person name="Grigoriev I."/>
            <person name="Gladden J.M."/>
            <person name="Simmons B.A."/>
            <person name="Brem R."/>
            <person name="Arkin A.P."/>
            <person name="Skerker J.M."/>
        </authorList>
    </citation>
    <scope>NUCLEOTIDE SEQUENCE [LARGE SCALE GENOMIC DNA]</scope>
    <source>
        <strain evidence="2 3">NBRC 0880</strain>
    </source>
</reference>
<gene>
    <name evidence="2" type="ORF">AAT19DRAFT_9318</name>
</gene>
<dbReference type="AlphaFoldDB" id="A0A2T0A1V1"/>
<dbReference type="Proteomes" id="UP000239560">
    <property type="component" value="Unassembled WGS sequence"/>
</dbReference>
<comment type="caution">
    <text evidence="2">The sequence shown here is derived from an EMBL/GenBank/DDBJ whole genome shotgun (WGS) entry which is preliminary data.</text>
</comment>
<accession>A0A2T0A1V1</accession>
<feature type="region of interest" description="Disordered" evidence="1">
    <location>
        <begin position="137"/>
        <end position="159"/>
    </location>
</feature>
<protein>
    <submittedName>
        <fullName evidence="2">Uncharacterized protein</fullName>
    </submittedName>
</protein>